<evidence type="ECO:0000256" key="1">
    <source>
        <dbReference type="ARBA" id="ARBA00006484"/>
    </source>
</evidence>
<dbReference type="PRINTS" id="PR00081">
    <property type="entry name" value="GDHRDH"/>
</dbReference>
<comment type="similarity">
    <text evidence="1">Belongs to the short-chain dehydrogenases/reductases (SDR) family.</text>
</comment>
<evidence type="ECO:0000313" key="3">
    <source>
        <dbReference type="EMBL" id="KAL2280198.1"/>
    </source>
</evidence>
<dbReference type="EMBL" id="JBAWTH010000068">
    <property type="protein sequence ID" value="KAL2280198.1"/>
    <property type="molecule type" value="Genomic_DNA"/>
</dbReference>
<dbReference type="InterPro" id="IPR002347">
    <property type="entry name" value="SDR_fam"/>
</dbReference>
<organism evidence="3 4">
    <name type="scientific">Diaporthe vaccinii</name>
    <dbReference type="NCBI Taxonomy" id="105482"/>
    <lineage>
        <taxon>Eukaryota</taxon>
        <taxon>Fungi</taxon>
        <taxon>Dikarya</taxon>
        <taxon>Ascomycota</taxon>
        <taxon>Pezizomycotina</taxon>
        <taxon>Sordariomycetes</taxon>
        <taxon>Sordariomycetidae</taxon>
        <taxon>Diaporthales</taxon>
        <taxon>Diaporthaceae</taxon>
        <taxon>Diaporthe</taxon>
        <taxon>Diaporthe eres species complex</taxon>
    </lineage>
</organism>
<dbReference type="Pfam" id="PF13561">
    <property type="entry name" value="adh_short_C2"/>
    <property type="match status" value="1"/>
</dbReference>
<evidence type="ECO:0000313" key="4">
    <source>
        <dbReference type="Proteomes" id="UP001600888"/>
    </source>
</evidence>
<evidence type="ECO:0000256" key="2">
    <source>
        <dbReference type="ARBA" id="ARBA00023002"/>
    </source>
</evidence>
<dbReference type="PANTHER" id="PTHR42760">
    <property type="entry name" value="SHORT-CHAIN DEHYDROGENASES/REDUCTASES FAMILY MEMBER"/>
    <property type="match status" value="1"/>
</dbReference>
<dbReference type="Proteomes" id="UP001600888">
    <property type="component" value="Unassembled WGS sequence"/>
</dbReference>
<name>A0ABR4ECV3_9PEZI</name>
<comment type="caution">
    <text evidence="3">The sequence shown here is derived from an EMBL/GenBank/DDBJ whole genome shotgun (WGS) entry which is preliminary data.</text>
</comment>
<protein>
    <submittedName>
        <fullName evidence="3">Uncharacterized protein</fullName>
    </submittedName>
</protein>
<proteinExistence type="inferred from homology"/>
<keyword evidence="2" id="KW-0560">Oxidoreductase</keyword>
<dbReference type="Gene3D" id="3.40.50.720">
    <property type="entry name" value="NAD(P)-binding Rossmann-like Domain"/>
    <property type="match status" value="1"/>
</dbReference>
<gene>
    <name evidence="3" type="ORF">FJTKL_12665</name>
</gene>
<sequence>MASAILCGQVKHKIANCQHSSSVVAGELSNMLVPVYNGFCAELRLFGHLDDVAGLRIKESFVHILTLHIWDLRQSEPLFSERTDVTNCSALEKTFADVVEEFHRIDGLITAAGICPDQPFLDRKPEDVARCFNINTLGTSYTAQLTARQMVKQDEGLIKPRGGSMVFIASIAARWSSEDQYLSDYCSSKGAFVALANQLGCELADRGIRVNSISPGYVDTDMTRAIAATRPGLVQVFLSEPPMKRMADRVNLKGAAVFLLSDTSAYMTSADMLITGGMHAGRA</sequence>
<reference evidence="3 4" key="1">
    <citation type="submission" date="2024-03" db="EMBL/GenBank/DDBJ databases">
        <title>A high-quality draft genome sequence of Diaporthe vaccinii, a causative agent of upright dieback and viscid rot disease in cranberry plants.</title>
        <authorList>
            <person name="Sarrasin M."/>
            <person name="Lang B.F."/>
            <person name="Burger G."/>
        </authorList>
    </citation>
    <scope>NUCLEOTIDE SEQUENCE [LARGE SCALE GENOMIC DNA]</scope>
    <source>
        <strain evidence="3 4">IS7</strain>
    </source>
</reference>
<accession>A0ABR4ECV3</accession>
<dbReference type="InterPro" id="IPR036291">
    <property type="entry name" value="NAD(P)-bd_dom_sf"/>
</dbReference>
<dbReference type="SUPFAM" id="SSF51735">
    <property type="entry name" value="NAD(P)-binding Rossmann-fold domains"/>
    <property type="match status" value="1"/>
</dbReference>
<keyword evidence="4" id="KW-1185">Reference proteome</keyword>
<dbReference type="PANTHER" id="PTHR42760:SF115">
    <property type="entry name" value="3-OXOACYL-[ACYL-CARRIER-PROTEIN] REDUCTASE FABG"/>
    <property type="match status" value="1"/>
</dbReference>